<reference evidence="3 4" key="2">
    <citation type="journal article" date="2011" name="J. Antibiot.">
        <title>Furaquinocins I and J: novel polyketide isoprenoid hybrid compounds from Streptomyces reveromyceticus SN-593.</title>
        <authorList>
            <person name="Panthee S."/>
            <person name="Takahashi S."/>
            <person name="Takagi H."/>
            <person name="Nogawa T."/>
            <person name="Oowada E."/>
            <person name="Uramoto M."/>
            <person name="Osada H."/>
        </authorList>
    </citation>
    <scope>NUCLEOTIDE SEQUENCE [LARGE SCALE GENOMIC DNA]</scope>
    <source>
        <strain evidence="3 4">SN-593</strain>
    </source>
</reference>
<dbReference type="SMART" id="SM00382">
    <property type="entry name" value="AAA"/>
    <property type="match status" value="1"/>
</dbReference>
<feature type="compositionally biased region" description="Low complexity" evidence="1">
    <location>
        <begin position="514"/>
        <end position="534"/>
    </location>
</feature>
<sequence>MPDADDTTSSPTGAGSVHRIDIGGSVTGSVVAGDHNVVVDARHGSQVTVVAAAERPRPERRERAEVLPRALPAPVGREEAEQALAAAVRGGGPVQVWGSPGVGKTTLLRHAARSLPPGADGTVFLSGARRDVEDLAQDIFEACYEAPGYAPGRAELTRLMAGVRVTVYVDDAEMSSDQLLELLDTAPDATFVLATAERTLWSGGTALELTGLSQDAGRRLLERELGGALADTERDAAAALWQAAAGRPLPLLRAAALARSDGSDSRREGGPRLPRVAEVTCLLPALLDQLASDQPVMGVLHLLATFDEAEVAAAHVGALAEVSDPAAVCDHLVRLGLARLGEHGYASVADTVPVVRGRFTAPFPAERLCVHFAQWAALPGTTPSELAAHAPVFERVAEAAEAAGRPDLAVRLAQAAAPGLARSLRFAAWGRMLGRGWFAARAAGDRPAQAYFLHEQAVRALLIGRRVAYAALLGEAVSLGHKLAAGAAHASAGGTAQAGAGQPPFDLHQYMAQHTAGSAHSGASAGHGALAQPPGGAGNAGSWGGASGHGGSGASAASGHGTAGPATASGHGAGSTATTSSHAPAGSATASGHGTAGASAAPGHGAGGTSALSGHGATAGSAAHTSAAGGGSWGGGTGATSHLAASSGAATASSGAATAAGAAATGVSTLVMTVVSLIAAAALVGGIGYAVSSSDSHDSHSQSADAHGAAQPTPPFTFSLPPELTDTSTPTDDPLTSPPGCEEENDAHEKADSAMATAPTTNPGADEAWAASEQQLSLDLAAAADTATDPQIKAAIQKESDDEASLSTAITDDDQAAMSQYIDAVYNDDAAVINLC</sequence>
<keyword evidence="4" id="KW-1185">Reference proteome</keyword>
<protein>
    <recommendedName>
        <fullName evidence="2">AAA+ ATPase domain-containing protein</fullName>
    </recommendedName>
</protein>
<dbReference type="AlphaFoldDB" id="A0A7U3V0L6"/>
<accession>A0A7U3V0L6</accession>
<feature type="region of interest" description="Disordered" evidence="1">
    <location>
        <begin position="1"/>
        <end position="20"/>
    </location>
</feature>
<dbReference type="RefSeq" id="WP_202237891.1">
    <property type="nucleotide sequence ID" value="NZ_AP018365.1"/>
</dbReference>
<reference evidence="3 4" key="3">
    <citation type="journal article" date="2011" name="Nat. Chem. Biol.">
        <title>Reveromycin A biosynthesis uses RevG and RevJ for stereospecific spiroacetal formation.</title>
        <authorList>
            <person name="Takahashi S."/>
            <person name="Toyoda A."/>
            <person name="Sekiyama Y."/>
            <person name="Takagi H."/>
            <person name="Nogawa T."/>
            <person name="Uramoto M."/>
            <person name="Suzuki R."/>
            <person name="Koshino H."/>
            <person name="Kumano T."/>
            <person name="Panthee S."/>
            <person name="Dairi T."/>
            <person name="Ishikawa J."/>
            <person name="Ikeda H."/>
            <person name="Sakaki Y."/>
            <person name="Osada H."/>
        </authorList>
    </citation>
    <scope>NUCLEOTIDE SEQUENCE [LARGE SCALE GENOMIC DNA]</scope>
    <source>
        <strain evidence="3 4">SN-593</strain>
    </source>
</reference>
<feature type="compositionally biased region" description="Low complexity" evidence="1">
    <location>
        <begin position="554"/>
        <end position="627"/>
    </location>
</feature>
<feature type="domain" description="AAA+ ATPase" evidence="2">
    <location>
        <begin position="90"/>
        <end position="227"/>
    </location>
</feature>
<feature type="compositionally biased region" description="Low complexity" evidence="1">
    <location>
        <begin position="719"/>
        <end position="739"/>
    </location>
</feature>
<dbReference type="SUPFAM" id="SSF52540">
    <property type="entry name" value="P-loop containing nucleoside triphosphate hydrolases"/>
    <property type="match status" value="1"/>
</dbReference>
<gene>
    <name evidence="3" type="ORF">RVR_9731</name>
</gene>
<evidence type="ECO:0000259" key="2">
    <source>
        <dbReference type="SMART" id="SM00382"/>
    </source>
</evidence>
<dbReference type="InterPro" id="IPR027417">
    <property type="entry name" value="P-loop_NTPase"/>
</dbReference>
<feature type="compositionally biased region" description="Gly residues" evidence="1">
    <location>
        <begin position="535"/>
        <end position="553"/>
    </location>
</feature>
<reference evidence="3 4" key="1">
    <citation type="journal article" date="2010" name="J. Bacteriol.">
        <title>Biochemical characterization of a novel indole prenyltransferase from Streptomyces sp. SN-593.</title>
        <authorList>
            <person name="Takahashi S."/>
            <person name="Takagi H."/>
            <person name="Toyoda A."/>
            <person name="Uramoto M."/>
            <person name="Nogawa T."/>
            <person name="Ueki M."/>
            <person name="Sakaki Y."/>
            <person name="Osada H."/>
        </authorList>
    </citation>
    <scope>NUCLEOTIDE SEQUENCE [LARGE SCALE GENOMIC DNA]</scope>
    <source>
        <strain evidence="3 4">SN-593</strain>
    </source>
</reference>
<name>A0A7U3V0L6_9ACTN</name>
<dbReference type="EMBL" id="AP018365">
    <property type="protein sequence ID" value="BBB02034.1"/>
    <property type="molecule type" value="Genomic_DNA"/>
</dbReference>
<evidence type="ECO:0000313" key="3">
    <source>
        <dbReference type="EMBL" id="BBB02034.1"/>
    </source>
</evidence>
<feature type="region of interest" description="Disordered" evidence="1">
    <location>
        <begin position="691"/>
        <end position="765"/>
    </location>
</feature>
<dbReference type="Proteomes" id="UP000595703">
    <property type="component" value="Chromosome"/>
</dbReference>
<organism evidence="3 4">
    <name type="scientific">Actinacidiphila reveromycinica</name>
    <dbReference type="NCBI Taxonomy" id="659352"/>
    <lineage>
        <taxon>Bacteria</taxon>
        <taxon>Bacillati</taxon>
        <taxon>Actinomycetota</taxon>
        <taxon>Actinomycetes</taxon>
        <taxon>Kitasatosporales</taxon>
        <taxon>Streptomycetaceae</taxon>
        <taxon>Actinacidiphila</taxon>
    </lineage>
</organism>
<dbReference type="KEGG" id="arev:RVR_9731"/>
<proteinExistence type="predicted"/>
<feature type="region of interest" description="Disordered" evidence="1">
    <location>
        <begin position="514"/>
        <end position="633"/>
    </location>
</feature>
<feature type="compositionally biased region" description="Low complexity" evidence="1">
    <location>
        <begin position="701"/>
        <end position="710"/>
    </location>
</feature>
<dbReference type="InterPro" id="IPR003593">
    <property type="entry name" value="AAA+_ATPase"/>
</dbReference>
<dbReference type="Gene3D" id="3.40.50.300">
    <property type="entry name" value="P-loop containing nucleotide triphosphate hydrolases"/>
    <property type="match status" value="1"/>
</dbReference>
<reference evidence="3 4" key="4">
    <citation type="journal article" date="2020" name="Sci. Rep.">
        <title>beta-carboline chemical signals induce reveromycin production through a LuxR family regulator in Streptomyces sp. SN-593.</title>
        <authorList>
            <person name="Panthee S."/>
            <person name="Kito N."/>
            <person name="Hayashi T."/>
            <person name="Shimizu T."/>
            <person name="Ishikawa J."/>
            <person name="Hamamoto H."/>
            <person name="Osada H."/>
            <person name="Takahashi S."/>
        </authorList>
    </citation>
    <scope>NUCLEOTIDE SEQUENCE [LARGE SCALE GENOMIC DNA]</scope>
    <source>
        <strain evidence="3 4">SN-593</strain>
    </source>
</reference>
<evidence type="ECO:0000256" key="1">
    <source>
        <dbReference type="SAM" id="MobiDB-lite"/>
    </source>
</evidence>
<evidence type="ECO:0000313" key="4">
    <source>
        <dbReference type="Proteomes" id="UP000595703"/>
    </source>
</evidence>